<protein>
    <recommendedName>
        <fullName evidence="4">Fungal-type protein kinase domain-containing protein</fullName>
    </recommendedName>
</protein>
<dbReference type="EMBL" id="KN822057">
    <property type="protein sequence ID" value="KIM60941.1"/>
    <property type="molecule type" value="Genomic_DNA"/>
</dbReference>
<dbReference type="InParanoid" id="A0A0C3DYG7"/>
<keyword evidence="3" id="KW-1185">Reference proteome</keyword>
<evidence type="ECO:0000313" key="3">
    <source>
        <dbReference type="Proteomes" id="UP000053989"/>
    </source>
</evidence>
<reference evidence="2 3" key="1">
    <citation type="submission" date="2014-04" db="EMBL/GenBank/DDBJ databases">
        <authorList>
            <consortium name="DOE Joint Genome Institute"/>
            <person name="Kuo A."/>
            <person name="Kohler A."/>
            <person name="Nagy L.G."/>
            <person name="Floudas D."/>
            <person name="Copeland A."/>
            <person name="Barry K.W."/>
            <person name="Cichocki N."/>
            <person name="Veneault-Fourrey C."/>
            <person name="LaButti K."/>
            <person name="Lindquist E.A."/>
            <person name="Lipzen A."/>
            <person name="Lundell T."/>
            <person name="Morin E."/>
            <person name="Murat C."/>
            <person name="Sun H."/>
            <person name="Tunlid A."/>
            <person name="Henrissat B."/>
            <person name="Grigoriev I.V."/>
            <person name="Hibbett D.S."/>
            <person name="Martin F."/>
            <person name="Nordberg H.P."/>
            <person name="Cantor M.N."/>
            <person name="Hua S.X."/>
        </authorList>
    </citation>
    <scope>NUCLEOTIDE SEQUENCE [LARGE SCALE GENOMIC DNA]</scope>
    <source>
        <strain evidence="2 3">Foug A</strain>
    </source>
</reference>
<dbReference type="AlphaFoldDB" id="A0A0C3DYG7"/>
<reference evidence="3" key="2">
    <citation type="submission" date="2015-01" db="EMBL/GenBank/DDBJ databases">
        <title>Evolutionary Origins and Diversification of the Mycorrhizal Mutualists.</title>
        <authorList>
            <consortium name="DOE Joint Genome Institute"/>
            <consortium name="Mycorrhizal Genomics Consortium"/>
            <person name="Kohler A."/>
            <person name="Kuo A."/>
            <person name="Nagy L.G."/>
            <person name="Floudas D."/>
            <person name="Copeland A."/>
            <person name="Barry K.W."/>
            <person name="Cichocki N."/>
            <person name="Veneault-Fourrey C."/>
            <person name="LaButti K."/>
            <person name="Lindquist E.A."/>
            <person name="Lipzen A."/>
            <person name="Lundell T."/>
            <person name="Morin E."/>
            <person name="Murat C."/>
            <person name="Riley R."/>
            <person name="Ohm R."/>
            <person name="Sun H."/>
            <person name="Tunlid A."/>
            <person name="Henrissat B."/>
            <person name="Grigoriev I.V."/>
            <person name="Hibbett D.S."/>
            <person name="Martin F."/>
        </authorList>
    </citation>
    <scope>NUCLEOTIDE SEQUENCE [LARGE SCALE GENOMIC DNA]</scope>
    <source>
        <strain evidence="3">Foug A</strain>
    </source>
</reference>
<feature type="compositionally biased region" description="Low complexity" evidence="1">
    <location>
        <begin position="11"/>
        <end position="31"/>
    </location>
</feature>
<evidence type="ECO:0000256" key="1">
    <source>
        <dbReference type="SAM" id="MobiDB-lite"/>
    </source>
</evidence>
<evidence type="ECO:0000313" key="2">
    <source>
        <dbReference type="EMBL" id="KIM60941.1"/>
    </source>
</evidence>
<feature type="region of interest" description="Disordered" evidence="1">
    <location>
        <begin position="1"/>
        <end position="36"/>
    </location>
</feature>
<sequence length="462" mass="51018">MTTSPVLDQLPAPATTGNGTPTTRPWRPTTPIRKSSQLERQFSTLTCYRDPTLNAIGDQITGCVVGPMPIADFLDTFLPASLIPCYQTTASCFQAGAFKQCIDTKDELGMYKPFITNMQPFSQHLHFVDSHAEGDLESGYTFTIKPDISVYSDTVTPCPPGCNSDLIEMHVEFKRYNWDNPFFLPKSLKSPEQPGQEAQEVEPFVGSTPNKINMLGQIGAYAAAQLGSQFHMHCFSIFIMYDVACIIRWDREGTIVTEPIYYNTKPELAEFFSRFSQASPALRGVDTTVSLAPTWEAALAMDKLELPSLTPMFMTSIPGVRGSSTTIIFPRCDVSPTTPACRGTRTTPAYDLAGDRVVFFKDSWCIKADDILSEGQIYAELKAQNVPHVPICLACGDVDSLPVQRLQTSRFSMADWASITAHIHYRHLLDIVGKSLTSFSCTHELVQVVHDAVVGESIHALS</sequence>
<gene>
    <name evidence="2" type="ORF">SCLCIDRAFT_123141</name>
</gene>
<evidence type="ECO:0008006" key="4">
    <source>
        <dbReference type="Google" id="ProtNLM"/>
    </source>
</evidence>
<proteinExistence type="predicted"/>
<dbReference type="HOGENOM" id="CLU_006410_2_0_1"/>
<dbReference type="OrthoDB" id="2739948at2759"/>
<organism evidence="2 3">
    <name type="scientific">Scleroderma citrinum Foug A</name>
    <dbReference type="NCBI Taxonomy" id="1036808"/>
    <lineage>
        <taxon>Eukaryota</taxon>
        <taxon>Fungi</taxon>
        <taxon>Dikarya</taxon>
        <taxon>Basidiomycota</taxon>
        <taxon>Agaricomycotina</taxon>
        <taxon>Agaricomycetes</taxon>
        <taxon>Agaricomycetidae</taxon>
        <taxon>Boletales</taxon>
        <taxon>Sclerodermatineae</taxon>
        <taxon>Sclerodermataceae</taxon>
        <taxon>Scleroderma</taxon>
    </lineage>
</organism>
<dbReference type="Proteomes" id="UP000053989">
    <property type="component" value="Unassembled WGS sequence"/>
</dbReference>
<accession>A0A0C3DYG7</accession>
<name>A0A0C3DYG7_9AGAM</name>